<evidence type="ECO:0000256" key="1">
    <source>
        <dbReference type="SAM" id="MobiDB-lite"/>
    </source>
</evidence>
<reference evidence="2" key="1">
    <citation type="submission" date="2023-06" db="EMBL/GenBank/DDBJ databases">
        <title>Genome-scale phylogeny and comparative genomics of the fungal order Sordariales.</title>
        <authorList>
            <consortium name="Lawrence Berkeley National Laboratory"/>
            <person name="Hensen N."/>
            <person name="Bonometti L."/>
            <person name="Westerberg I."/>
            <person name="Brannstrom I.O."/>
            <person name="Guillou S."/>
            <person name="Cros-Aarteil S."/>
            <person name="Calhoun S."/>
            <person name="Haridas S."/>
            <person name="Kuo A."/>
            <person name="Mondo S."/>
            <person name="Pangilinan J."/>
            <person name="Riley R."/>
            <person name="Labutti K."/>
            <person name="Andreopoulos B."/>
            <person name="Lipzen A."/>
            <person name="Chen C."/>
            <person name="Yanf M."/>
            <person name="Daum C."/>
            <person name="Ng V."/>
            <person name="Clum A."/>
            <person name="Steindorff A."/>
            <person name="Ohm R."/>
            <person name="Martin F."/>
            <person name="Silar P."/>
            <person name="Natvig D."/>
            <person name="Lalanne C."/>
            <person name="Gautier V."/>
            <person name="Ament-Velasquez S.L."/>
            <person name="Kruys A."/>
            <person name="Hutchinson M.I."/>
            <person name="Powell A.J."/>
            <person name="Barry K."/>
            <person name="Miller A.N."/>
            <person name="Grigoriev I.V."/>
            <person name="Debuchy R."/>
            <person name="Gladieux P."/>
            <person name="Thoren M.H."/>
            <person name="Johannesson H."/>
        </authorList>
    </citation>
    <scope>NUCLEOTIDE SEQUENCE</scope>
    <source>
        <strain evidence="2">PSN4</strain>
    </source>
</reference>
<dbReference type="Proteomes" id="UP001239445">
    <property type="component" value="Unassembled WGS sequence"/>
</dbReference>
<evidence type="ECO:0008006" key="4">
    <source>
        <dbReference type="Google" id="ProtNLM"/>
    </source>
</evidence>
<organism evidence="2 3">
    <name type="scientific">Echria macrotheca</name>
    <dbReference type="NCBI Taxonomy" id="438768"/>
    <lineage>
        <taxon>Eukaryota</taxon>
        <taxon>Fungi</taxon>
        <taxon>Dikarya</taxon>
        <taxon>Ascomycota</taxon>
        <taxon>Pezizomycotina</taxon>
        <taxon>Sordariomycetes</taxon>
        <taxon>Sordariomycetidae</taxon>
        <taxon>Sordariales</taxon>
        <taxon>Schizotheciaceae</taxon>
        <taxon>Echria</taxon>
    </lineage>
</organism>
<feature type="region of interest" description="Disordered" evidence="1">
    <location>
        <begin position="1"/>
        <end position="49"/>
    </location>
</feature>
<name>A0AAJ0BK98_9PEZI</name>
<evidence type="ECO:0000313" key="2">
    <source>
        <dbReference type="EMBL" id="KAK1759833.1"/>
    </source>
</evidence>
<accession>A0AAJ0BK98</accession>
<evidence type="ECO:0000313" key="3">
    <source>
        <dbReference type="Proteomes" id="UP001239445"/>
    </source>
</evidence>
<keyword evidence="3" id="KW-1185">Reference proteome</keyword>
<comment type="caution">
    <text evidence="2">The sequence shown here is derived from an EMBL/GenBank/DDBJ whole genome shotgun (WGS) entry which is preliminary data.</text>
</comment>
<dbReference type="EMBL" id="MU839828">
    <property type="protein sequence ID" value="KAK1759833.1"/>
    <property type="molecule type" value="Genomic_DNA"/>
</dbReference>
<sequence length="556" mass="61935">MDADALTPPVSDQGRSPGSSAPPPEKRQRLDPLDGSHHPSVESPRLCSRCRGDTGTDDGFITLHEEKLELLKTESHFPRLNDFVSALDTACKAKWNIRDAPYENVVALLLRWEEDDLGVISETEKLEDILRNVYHFDVESWAIPPGKRCCMALAREIESILDKYDKQDNLFILYYGGHALQELEQQQPTWVSKRHGGASLDLSALIPLFQEMDADLLFLFDCCQATPQAFRSTGKGVASAITATGFEPGPLGTAAEVGSHSFTHALIQVLGKLSIPQNLPGRPPSPPISDVMIHSLLVTELRRCNLSLEKDLSGSFKRSIDGHLKVEPFRRRTPIYQWLSQNKGHRPIRLSPLQRSEPEVEPAPEPEMGTSTSRAISVTPEPPIQQPVADLTFPGVLISVRLEPDSLKDPDIEAWAKWMLSIPPGSSQVTFEDQTVRIEGLYRSFSSLLILRIPLDTWTLLPKHRAMTFIGYVTGENEAEEVNTKVEEMTGIIQSDRQKSSLQKRLLGRKLRLHKLLSSTPSPKNWEIRDSSDQGESTKAGMTKPEARARSAFPAP</sequence>
<dbReference type="AlphaFoldDB" id="A0AAJ0BK98"/>
<feature type="compositionally biased region" description="Basic and acidic residues" evidence="1">
    <location>
        <begin position="24"/>
        <end position="40"/>
    </location>
</feature>
<feature type="region of interest" description="Disordered" evidence="1">
    <location>
        <begin position="350"/>
        <end position="375"/>
    </location>
</feature>
<protein>
    <recommendedName>
        <fullName evidence="4">Caspase domain-containing protein</fullName>
    </recommendedName>
</protein>
<gene>
    <name evidence="2" type="ORF">QBC47DRAFT_116659</name>
</gene>
<feature type="region of interest" description="Disordered" evidence="1">
    <location>
        <begin position="518"/>
        <end position="556"/>
    </location>
</feature>
<proteinExistence type="predicted"/>